<protein>
    <recommendedName>
        <fullName evidence="2">Single-stranded-DNA-specific exonuclease RecJ</fullName>
    </recommendedName>
</protein>
<sequence length="581" mass="64885">METGDSLENYIWVPPKKDTKWINEIVSEFNIHPIVAQILLSRGFDSLESVHDFLYAKLPSLHPPNLMHDMDKAITRVVKAIKAKETILIYGDNDVDGMTGTALLVDFLRQIGGQVLYYVPNRTNISSTMIDTALDFSLKNNCTLIITVDCGITAAKEIKEIVTHQIDVIVTDHHEPTEKIPHCIATLNPKLHNSTYPNRDLTGVGVAFKLAHGLTNYLVMQKEIAPKDVDLKSFLDLVALGTVADMGTLLGENRILVRYGLKQFALTKRVGLVNLLKTAEVDLESISTLDIASKIAPRLNSLGRIDDPQKGVDLLLIEDIHQAADLAKELEANNLARQQIERQCSETLDINLQNYANLEKSKAIVLYSDEIHPGVIPIICARIAKSHNRPTVIIAIDGDLGKGSLRTIKEFPLLPALKELKHLLLSFGGHDFAAGLTIKKEHIEEFTQSFSAIVDKTLKTSDILYKLSLDSPVHFKELTFDFMQSLELLEPFGTGNPPPLFFADVVQAWAPKIVGKTHLKLFLDQDERMLEGIGFGLSDMRKSLCKKHLRLEIVFTPHINMFLNKPSIQLLIKDLKIKKPT</sequence>
<dbReference type="NCBIfam" id="TIGR00644">
    <property type="entry name" value="recJ"/>
    <property type="match status" value="1"/>
</dbReference>
<evidence type="ECO:0000313" key="9">
    <source>
        <dbReference type="EMBL" id="PCI76402.1"/>
    </source>
</evidence>
<dbReference type="EMBL" id="NVUK01000029">
    <property type="protein sequence ID" value="PCI76402.1"/>
    <property type="molecule type" value="Genomic_DNA"/>
</dbReference>
<comment type="similarity">
    <text evidence="1">Belongs to the RecJ family.</text>
</comment>
<dbReference type="Proteomes" id="UP000218775">
    <property type="component" value="Unassembled WGS sequence"/>
</dbReference>
<evidence type="ECO:0000256" key="4">
    <source>
        <dbReference type="ARBA" id="ARBA00022801"/>
    </source>
</evidence>
<dbReference type="PANTHER" id="PTHR30255:SF2">
    <property type="entry name" value="SINGLE-STRANDED-DNA-SPECIFIC EXONUCLEASE RECJ"/>
    <property type="match status" value="1"/>
</dbReference>
<dbReference type="Gene3D" id="3.10.310.30">
    <property type="match status" value="1"/>
</dbReference>
<dbReference type="GO" id="GO:0003676">
    <property type="term" value="F:nucleic acid binding"/>
    <property type="evidence" value="ECO:0007669"/>
    <property type="project" value="InterPro"/>
</dbReference>
<dbReference type="InterPro" id="IPR001667">
    <property type="entry name" value="DDH_dom"/>
</dbReference>
<evidence type="ECO:0000256" key="5">
    <source>
        <dbReference type="ARBA" id="ARBA00022839"/>
    </source>
</evidence>
<name>A0A2A4X127_UNCAE</name>
<dbReference type="SUPFAM" id="SSF64182">
    <property type="entry name" value="DHH phosphoesterases"/>
    <property type="match status" value="1"/>
</dbReference>
<comment type="caution">
    <text evidence="9">The sequence shown here is derived from an EMBL/GenBank/DDBJ whole genome shotgun (WGS) entry which is preliminary data.</text>
</comment>
<feature type="domain" description="DHHA1" evidence="7">
    <location>
        <begin position="362"/>
        <end position="454"/>
    </location>
</feature>
<feature type="domain" description="DDH" evidence="6">
    <location>
        <begin position="87"/>
        <end position="242"/>
    </location>
</feature>
<dbReference type="Pfam" id="PF17768">
    <property type="entry name" value="RecJ_OB"/>
    <property type="match status" value="1"/>
</dbReference>
<evidence type="ECO:0000259" key="7">
    <source>
        <dbReference type="Pfam" id="PF02272"/>
    </source>
</evidence>
<evidence type="ECO:0000259" key="8">
    <source>
        <dbReference type="Pfam" id="PF17768"/>
    </source>
</evidence>
<dbReference type="InterPro" id="IPR041122">
    <property type="entry name" value="RecJ_OB"/>
</dbReference>
<dbReference type="Pfam" id="PF01368">
    <property type="entry name" value="DHH"/>
    <property type="match status" value="1"/>
</dbReference>
<dbReference type="InterPro" id="IPR003156">
    <property type="entry name" value="DHHA1_dom"/>
</dbReference>
<evidence type="ECO:0000313" key="10">
    <source>
        <dbReference type="Proteomes" id="UP000218775"/>
    </source>
</evidence>
<organism evidence="9 10">
    <name type="scientific">Aerophobetes bacterium</name>
    <dbReference type="NCBI Taxonomy" id="2030807"/>
    <lineage>
        <taxon>Bacteria</taxon>
        <taxon>Candidatus Aerophobota</taxon>
    </lineage>
</organism>
<evidence type="ECO:0000259" key="6">
    <source>
        <dbReference type="Pfam" id="PF01368"/>
    </source>
</evidence>
<dbReference type="GO" id="GO:0006281">
    <property type="term" value="P:DNA repair"/>
    <property type="evidence" value="ECO:0007669"/>
    <property type="project" value="InterPro"/>
</dbReference>
<keyword evidence="3" id="KW-0540">Nuclease</keyword>
<evidence type="ECO:0000256" key="1">
    <source>
        <dbReference type="ARBA" id="ARBA00005915"/>
    </source>
</evidence>
<evidence type="ECO:0000256" key="3">
    <source>
        <dbReference type="ARBA" id="ARBA00022722"/>
    </source>
</evidence>
<reference evidence="10" key="1">
    <citation type="submission" date="2017-08" db="EMBL/GenBank/DDBJ databases">
        <title>A dynamic microbial community with high functional redundancy inhabits the cold, oxic subseafloor aquifer.</title>
        <authorList>
            <person name="Tully B.J."/>
            <person name="Wheat C.G."/>
            <person name="Glazer B.T."/>
            <person name="Huber J.A."/>
        </authorList>
    </citation>
    <scope>NUCLEOTIDE SEQUENCE [LARGE SCALE GENOMIC DNA]</scope>
</reference>
<keyword evidence="5 9" id="KW-0269">Exonuclease</keyword>
<keyword evidence="4" id="KW-0378">Hydrolase</keyword>
<accession>A0A2A4X127</accession>
<dbReference type="AlphaFoldDB" id="A0A2A4X127"/>
<proteinExistence type="inferred from homology"/>
<dbReference type="Gene3D" id="3.90.1640.30">
    <property type="match status" value="1"/>
</dbReference>
<dbReference type="Pfam" id="PF02272">
    <property type="entry name" value="DHHA1"/>
    <property type="match status" value="1"/>
</dbReference>
<dbReference type="PANTHER" id="PTHR30255">
    <property type="entry name" value="SINGLE-STRANDED-DNA-SPECIFIC EXONUCLEASE RECJ"/>
    <property type="match status" value="1"/>
</dbReference>
<feature type="domain" description="RecJ OB" evidence="8">
    <location>
        <begin position="470"/>
        <end position="574"/>
    </location>
</feature>
<gene>
    <name evidence="9" type="primary">recJ</name>
    <name evidence="9" type="ORF">COB21_04470</name>
</gene>
<dbReference type="InterPro" id="IPR051673">
    <property type="entry name" value="SSDNA_exonuclease_RecJ"/>
</dbReference>
<dbReference type="InterPro" id="IPR038763">
    <property type="entry name" value="DHH_sf"/>
</dbReference>
<dbReference type="GO" id="GO:0008409">
    <property type="term" value="F:5'-3' exonuclease activity"/>
    <property type="evidence" value="ECO:0007669"/>
    <property type="project" value="InterPro"/>
</dbReference>
<dbReference type="GO" id="GO:0006310">
    <property type="term" value="P:DNA recombination"/>
    <property type="evidence" value="ECO:0007669"/>
    <property type="project" value="InterPro"/>
</dbReference>
<dbReference type="InterPro" id="IPR004610">
    <property type="entry name" value="RecJ"/>
</dbReference>
<evidence type="ECO:0000256" key="2">
    <source>
        <dbReference type="ARBA" id="ARBA00019841"/>
    </source>
</evidence>